<dbReference type="AlphaFoldDB" id="A0AAN6K059"/>
<evidence type="ECO:0000313" key="2">
    <source>
        <dbReference type="EMBL" id="KAK0958146.1"/>
    </source>
</evidence>
<protein>
    <submittedName>
        <fullName evidence="2">Uncharacterized protein</fullName>
    </submittedName>
</protein>
<feature type="region of interest" description="Disordered" evidence="1">
    <location>
        <begin position="1"/>
        <end position="88"/>
    </location>
</feature>
<sequence>MSLPGGRGSGSDQPGKPGQQQPLFIVSEQGRHTEESRRIVRAQAARASAAQSRVTRARNRGEREGTVQAAPENEPSQGTPRDAPATESGLQKPFGHMPLAGWLPCIIGGAAGAVVQQTAVLATNTASSISAPPAPSGFGIYKPSIIPSPMAKQASSSYQSPCLEGSLRSSREAMLGLISRTACIDFASPGVEQRLHQLLFDLIANVAGAALTTQPGHPLQSHLRVACTCLTIFQGQRANGEVFAQDQKYQVGLEAAWSEAMLLDQTALDEPKSAEASLWAVFMIMVTTGATATFFHKQLHGLLQDLQLRYWEQVRKVLLDFIYPVELPRRALQVTIRHTTDPIRCRFGRCGLIRQFWQARGRRVDGAASEVSTSTAHRRLEVAKTTQPKAVPACIA</sequence>
<dbReference type="EMBL" id="JAUJLE010000384">
    <property type="protein sequence ID" value="KAK0958146.1"/>
    <property type="molecule type" value="Genomic_DNA"/>
</dbReference>
<feature type="compositionally biased region" description="Basic and acidic residues" evidence="1">
    <location>
        <begin position="29"/>
        <end position="38"/>
    </location>
</feature>
<keyword evidence="3" id="KW-1185">Reference proteome</keyword>
<dbReference type="Proteomes" id="UP001175353">
    <property type="component" value="Unassembled WGS sequence"/>
</dbReference>
<comment type="caution">
    <text evidence="2">The sequence shown here is derived from an EMBL/GenBank/DDBJ whole genome shotgun (WGS) entry which is preliminary data.</text>
</comment>
<gene>
    <name evidence="2" type="ORF">LTR91_021490</name>
</gene>
<feature type="compositionally biased region" description="Low complexity" evidence="1">
    <location>
        <begin position="41"/>
        <end position="54"/>
    </location>
</feature>
<proteinExistence type="predicted"/>
<evidence type="ECO:0000256" key="1">
    <source>
        <dbReference type="SAM" id="MobiDB-lite"/>
    </source>
</evidence>
<accession>A0AAN6K059</accession>
<reference evidence="2" key="1">
    <citation type="submission" date="2023-06" db="EMBL/GenBank/DDBJ databases">
        <title>Black Yeasts Isolated from many extreme environments.</title>
        <authorList>
            <person name="Coleine C."/>
            <person name="Stajich J.E."/>
            <person name="Selbmann L."/>
        </authorList>
    </citation>
    <scope>NUCLEOTIDE SEQUENCE</scope>
    <source>
        <strain evidence="2">CCFEE 5200</strain>
    </source>
</reference>
<evidence type="ECO:0000313" key="3">
    <source>
        <dbReference type="Proteomes" id="UP001175353"/>
    </source>
</evidence>
<organism evidence="2 3">
    <name type="scientific">Friedmanniomyces endolithicus</name>
    <dbReference type="NCBI Taxonomy" id="329885"/>
    <lineage>
        <taxon>Eukaryota</taxon>
        <taxon>Fungi</taxon>
        <taxon>Dikarya</taxon>
        <taxon>Ascomycota</taxon>
        <taxon>Pezizomycotina</taxon>
        <taxon>Dothideomycetes</taxon>
        <taxon>Dothideomycetidae</taxon>
        <taxon>Mycosphaerellales</taxon>
        <taxon>Teratosphaeriaceae</taxon>
        <taxon>Friedmanniomyces</taxon>
    </lineage>
</organism>
<name>A0AAN6K059_9PEZI</name>